<protein>
    <submittedName>
        <fullName evidence="1">Uncharacterized protein</fullName>
    </submittedName>
</protein>
<reference evidence="1" key="2">
    <citation type="submission" date="2013-04" db="UniProtKB">
        <authorList>
            <consortium name="EnsemblPlants"/>
        </authorList>
    </citation>
    <scope>IDENTIFICATION</scope>
</reference>
<evidence type="ECO:0000313" key="1">
    <source>
        <dbReference type="EnsemblPlants" id="OB01G37320.1"/>
    </source>
</evidence>
<organism evidence="1">
    <name type="scientific">Oryza brachyantha</name>
    <name type="common">malo sina</name>
    <dbReference type="NCBI Taxonomy" id="4533"/>
    <lineage>
        <taxon>Eukaryota</taxon>
        <taxon>Viridiplantae</taxon>
        <taxon>Streptophyta</taxon>
        <taxon>Embryophyta</taxon>
        <taxon>Tracheophyta</taxon>
        <taxon>Spermatophyta</taxon>
        <taxon>Magnoliopsida</taxon>
        <taxon>Liliopsida</taxon>
        <taxon>Poales</taxon>
        <taxon>Poaceae</taxon>
        <taxon>BOP clade</taxon>
        <taxon>Oryzoideae</taxon>
        <taxon>Oryzeae</taxon>
        <taxon>Oryzinae</taxon>
        <taxon>Oryza</taxon>
    </lineage>
</organism>
<sequence>AKNRYINFLPINYVLIVSRWFSLCFLAKQNDDILPLDGSFATCDLMHADFHTKKLLN</sequence>
<dbReference type="EnsemblPlants" id="OB01G37320.1">
    <property type="protein sequence ID" value="OB01G37320.1"/>
    <property type="gene ID" value="OB01G37320"/>
</dbReference>
<proteinExistence type="predicted"/>
<accession>J3L3C6</accession>
<dbReference type="Gramene" id="OB01G37320.1">
    <property type="protein sequence ID" value="OB01G37320.1"/>
    <property type="gene ID" value="OB01G37320"/>
</dbReference>
<reference evidence="1" key="1">
    <citation type="journal article" date="2013" name="Nat. Commun.">
        <title>Whole-genome sequencing of Oryza brachyantha reveals mechanisms underlying Oryza genome evolution.</title>
        <authorList>
            <person name="Chen J."/>
            <person name="Huang Q."/>
            <person name="Gao D."/>
            <person name="Wang J."/>
            <person name="Lang Y."/>
            <person name="Liu T."/>
            <person name="Li B."/>
            <person name="Bai Z."/>
            <person name="Luis Goicoechea J."/>
            <person name="Liang C."/>
            <person name="Chen C."/>
            <person name="Zhang W."/>
            <person name="Sun S."/>
            <person name="Liao Y."/>
            <person name="Zhang X."/>
            <person name="Yang L."/>
            <person name="Song C."/>
            <person name="Wang M."/>
            <person name="Shi J."/>
            <person name="Liu G."/>
            <person name="Liu J."/>
            <person name="Zhou H."/>
            <person name="Zhou W."/>
            <person name="Yu Q."/>
            <person name="An N."/>
            <person name="Chen Y."/>
            <person name="Cai Q."/>
            <person name="Wang B."/>
            <person name="Liu B."/>
            <person name="Min J."/>
            <person name="Huang Y."/>
            <person name="Wu H."/>
            <person name="Li Z."/>
            <person name="Zhang Y."/>
            <person name="Yin Y."/>
            <person name="Song W."/>
            <person name="Jiang J."/>
            <person name="Jackson S.A."/>
            <person name="Wing R.A."/>
            <person name="Wang J."/>
            <person name="Chen M."/>
        </authorList>
    </citation>
    <scope>NUCLEOTIDE SEQUENCE [LARGE SCALE GENOMIC DNA]</scope>
    <source>
        <strain evidence="1">cv. IRGC 101232</strain>
    </source>
</reference>
<dbReference type="AlphaFoldDB" id="J3L3C6"/>
<dbReference type="HOGENOM" id="CLU_3002655_0_0_1"/>
<evidence type="ECO:0000313" key="2">
    <source>
        <dbReference type="Proteomes" id="UP000006038"/>
    </source>
</evidence>
<name>J3L3C6_ORYBR</name>
<dbReference type="Proteomes" id="UP000006038">
    <property type="component" value="Chromosome 1"/>
</dbReference>
<keyword evidence="2" id="KW-1185">Reference proteome</keyword>